<feature type="compositionally biased region" description="Low complexity" evidence="1">
    <location>
        <begin position="376"/>
        <end position="398"/>
    </location>
</feature>
<keyword evidence="3" id="KW-1185">Reference proteome</keyword>
<feature type="compositionally biased region" description="Basic residues" evidence="1">
    <location>
        <begin position="458"/>
        <end position="477"/>
    </location>
</feature>
<feature type="compositionally biased region" description="Low complexity" evidence="1">
    <location>
        <begin position="191"/>
        <end position="219"/>
    </location>
</feature>
<feature type="region of interest" description="Disordered" evidence="1">
    <location>
        <begin position="163"/>
        <end position="484"/>
    </location>
</feature>
<sequence>MNAVIKGHQEMYDRFATRLQLADRRNGILTKEVNHARSEYLVWIQPFKKSHHNLRKVLSLTDPSETILILKLRERNRDLVLRVKRLEKTNSAIEDMDPEGLELDKIDWEAMTTDSQTHRALQAVYKLGLSDGQDRDSLADDIIRAKLRFADLRAEKLRKADEAAAASGLPDPPPPKFAVRMPSAPLAAQDSSTPPTSSPAPSVTHSTSSPSSSRSLSITRTGPPVVVTGAEPASSSPPSLSTPAGQSKSSAVPPSHSPPVSTPPAPLVSSGKKGKGKSKQQRTASDDEDVDFDGGDSSKDTPGEGRECPRLAPKRKTAMSSEFRSSFRMAGGSRSDIESLTSESLTGKSVKTPSSKSKKSRFKKAATKATPRYLSSDESVVSVSSESNSDPGSSTSEGSEAHGDEDGNYRAEEASPKSKAKPLPVVKADVKSSPKRLKKVSPKSAAKKKSSIEAKKSTASKKKSKPSPKKSQSSKKVKSQDVVDNSTLDSDLMDWISKYPELIKLAQRVSDFLTPYVSLEFTTVSA</sequence>
<comment type="caution">
    <text evidence="2">The sequence shown here is derived from an EMBL/GenBank/DDBJ whole genome shotgun (WGS) entry which is preliminary data.</text>
</comment>
<feature type="compositionally biased region" description="Polar residues" evidence="1">
    <location>
        <begin position="338"/>
        <end position="347"/>
    </location>
</feature>
<reference evidence="3" key="1">
    <citation type="submission" date="2017-03" db="EMBL/GenBank/DDBJ databases">
        <title>Phytopthora megakarya and P. palmivora, two closely related causual agents of cacao black pod achieved similar genome size and gene model numbers by different mechanisms.</title>
        <authorList>
            <person name="Ali S."/>
            <person name="Shao J."/>
            <person name="Larry D.J."/>
            <person name="Kronmiller B."/>
            <person name="Shen D."/>
            <person name="Strem M.D."/>
            <person name="Melnick R.L."/>
            <person name="Guiltinan M.J."/>
            <person name="Tyler B.M."/>
            <person name="Meinhardt L.W."/>
            <person name="Bailey B.A."/>
        </authorList>
    </citation>
    <scope>NUCLEOTIDE SEQUENCE [LARGE SCALE GENOMIC DNA]</scope>
    <source>
        <strain evidence="3">zdho120</strain>
    </source>
</reference>
<gene>
    <name evidence="2" type="ORF">PHMEG_00021646</name>
</gene>
<feature type="compositionally biased region" description="Basic and acidic residues" evidence="1">
    <location>
        <begin position="399"/>
        <end position="416"/>
    </location>
</feature>
<feature type="compositionally biased region" description="Pro residues" evidence="1">
    <location>
        <begin position="255"/>
        <end position="266"/>
    </location>
</feature>
<protein>
    <submittedName>
        <fullName evidence="2">Uncharacterized protein</fullName>
    </submittedName>
</protein>
<feature type="compositionally biased region" description="Low complexity" evidence="1">
    <location>
        <begin position="230"/>
        <end position="254"/>
    </location>
</feature>
<feature type="compositionally biased region" description="Basic residues" evidence="1">
    <location>
        <begin position="433"/>
        <end position="449"/>
    </location>
</feature>
<proteinExistence type="predicted"/>
<dbReference type="Proteomes" id="UP000198211">
    <property type="component" value="Unassembled WGS sequence"/>
</dbReference>
<feature type="compositionally biased region" description="Basic and acidic residues" evidence="1">
    <location>
        <begin position="296"/>
        <end position="309"/>
    </location>
</feature>
<name>A0A225VM17_9STRA</name>
<evidence type="ECO:0000313" key="3">
    <source>
        <dbReference type="Proteomes" id="UP000198211"/>
    </source>
</evidence>
<evidence type="ECO:0000313" key="2">
    <source>
        <dbReference type="EMBL" id="OWZ06144.1"/>
    </source>
</evidence>
<organism evidence="2 3">
    <name type="scientific">Phytophthora megakarya</name>
    <dbReference type="NCBI Taxonomy" id="4795"/>
    <lineage>
        <taxon>Eukaryota</taxon>
        <taxon>Sar</taxon>
        <taxon>Stramenopiles</taxon>
        <taxon>Oomycota</taxon>
        <taxon>Peronosporomycetes</taxon>
        <taxon>Peronosporales</taxon>
        <taxon>Peronosporaceae</taxon>
        <taxon>Phytophthora</taxon>
    </lineage>
</organism>
<dbReference type="AlphaFoldDB" id="A0A225VM17"/>
<dbReference type="EMBL" id="NBNE01004093">
    <property type="protein sequence ID" value="OWZ06144.1"/>
    <property type="molecule type" value="Genomic_DNA"/>
</dbReference>
<feature type="compositionally biased region" description="Basic residues" evidence="1">
    <location>
        <begin position="356"/>
        <end position="366"/>
    </location>
</feature>
<accession>A0A225VM17</accession>
<evidence type="ECO:0000256" key="1">
    <source>
        <dbReference type="SAM" id="MobiDB-lite"/>
    </source>
</evidence>